<dbReference type="Pfam" id="PF00497">
    <property type="entry name" value="SBP_bac_3"/>
    <property type="match status" value="1"/>
</dbReference>
<dbReference type="RefSeq" id="WP_380253234.1">
    <property type="nucleotide sequence ID" value="NZ_JBHUII010000010.1"/>
</dbReference>
<evidence type="ECO:0000313" key="4">
    <source>
        <dbReference type="EMBL" id="MFD2207018.1"/>
    </source>
</evidence>
<dbReference type="PANTHER" id="PTHR35936:SF25">
    <property type="entry name" value="ABC TRANSPORTER SUBSTRATE-BINDING PROTEIN"/>
    <property type="match status" value="1"/>
</dbReference>
<accession>A0ABW5BQ96</accession>
<evidence type="ECO:0000256" key="1">
    <source>
        <dbReference type="ARBA" id="ARBA00022729"/>
    </source>
</evidence>
<gene>
    <name evidence="4" type="ORF">ACFSKO_15430</name>
</gene>
<organism evidence="4 5">
    <name type="scientific">Kiloniella antarctica</name>
    <dbReference type="NCBI Taxonomy" id="1550907"/>
    <lineage>
        <taxon>Bacteria</taxon>
        <taxon>Pseudomonadati</taxon>
        <taxon>Pseudomonadota</taxon>
        <taxon>Alphaproteobacteria</taxon>
        <taxon>Rhodospirillales</taxon>
        <taxon>Kiloniellaceae</taxon>
        <taxon>Kiloniella</taxon>
    </lineage>
</organism>
<dbReference type="Proteomes" id="UP001597294">
    <property type="component" value="Unassembled WGS sequence"/>
</dbReference>
<evidence type="ECO:0000313" key="5">
    <source>
        <dbReference type="Proteomes" id="UP001597294"/>
    </source>
</evidence>
<reference evidence="5" key="1">
    <citation type="journal article" date="2019" name="Int. J. Syst. Evol. Microbiol.">
        <title>The Global Catalogue of Microorganisms (GCM) 10K type strain sequencing project: providing services to taxonomists for standard genome sequencing and annotation.</title>
        <authorList>
            <consortium name="The Broad Institute Genomics Platform"/>
            <consortium name="The Broad Institute Genome Sequencing Center for Infectious Disease"/>
            <person name="Wu L."/>
            <person name="Ma J."/>
        </authorList>
    </citation>
    <scope>NUCLEOTIDE SEQUENCE [LARGE SCALE GENOMIC DNA]</scope>
    <source>
        <strain evidence="5">CGMCC 4.7192</strain>
    </source>
</reference>
<evidence type="ECO:0000256" key="2">
    <source>
        <dbReference type="SAM" id="SignalP"/>
    </source>
</evidence>
<proteinExistence type="predicted"/>
<keyword evidence="5" id="KW-1185">Reference proteome</keyword>
<dbReference type="SUPFAM" id="SSF53850">
    <property type="entry name" value="Periplasmic binding protein-like II"/>
    <property type="match status" value="1"/>
</dbReference>
<dbReference type="SMART" id="SM00062">
    <property type="entry name" value="PBPb"/>
    <property type="match status" value="1"/>
</dbReference>
<feature type="signal peptide" evidence="2">
    <location>
        <begin position="1"/>
        <end position="27"/>
    </location>
</feature>
<protein>
    <submittedName>
        <fullName evidence="4">Substrate-binding periplasmic protein</fullName>
    </submittedName>
</protein>
<evidence type="ECO:0000259" key="3">
    <source>
        <dbReference type="SMART" id="SM00062"/>
    </source>
</evidence>
<dbReference type="PANTHER" id="PTHR35936">
    <property type="entry name" value="MEMBRANE-BOUND LYTIC MUREIN TRANSGLYCOSYLASE F"/>
    <property type="match status" value="1"/>
</dbReference>
<comment type="caution">
    <text evidence="4">The sequence shown here is derived from an EMBL/GenBank/DDBJ whole genome shotgun (WGS) entry which is preliminary data.</text>
</comment>
<dbReference type="InterPro" id="IPR001638">
    <property type="entry name" value="Solute-binding_3/MltF_N"/>
</dbReference>
<sequence>MRKFVKSVLSIFTFCMVALPLTRISQAQETVLVIHAVNYPPYEIENPDIDSLLGFDVEVAVQAFKKVGRRAQVEFRPWKRVVAMAKAGTTVAMLSCGRTPGREDYIFYSDPISTATRTYAASVKFSGQEPTSLESVQDLRILTVSGYASEKELKAANIDFDPIIDDVSAIRILLNRDFDLFYTTREFVEYIAGGLGLSKNLQYFDTGKQISYHLCFSKGWPGAETLRDTFNKGLAEIREDGTYDAIHAKYK</sequence>
<dbReference type="EMBL" id="JBHUII010000010">
    <property type="protein sequence ID" value="MFD2207018.1"/>
    <property type="molecule type" value="Genomic_DNA"/>
</dbReference>
<dbReference type="Gene3D" id="3.40.190.10">
    <property type="entry name" value="Periplasmic binding protein-like II"/>
    <property type="match status" value="2"/>
</dbReference>
<name>A0ABW5BQ96_9PROT</name>
<feature type="chain" id="PRO_5046794091" evidence="2">
    <location>
        <begin position="28"/>
        <end position="251"/>
    </location>
</feature>
<keyword evidence="1 2" id="KW-0732">Signal</keyword>
<feature type="domain" description="Solute-binding protein family 3/N-terminal" evidence="3">
    <location>
        <begin position="31"/>
        <end position="251"/>
    </location>
</feature>